<dbReference type="Proteomes" id="UP001154114">
    <property type="component" value="Chromosome 4"/>
</dbReference>
<name>A0A9N8KQF2_CHRIL</name>
<gene>
    <name evidence="2" type="ORF">CINC_LOCUS10428</name>
</gene>
<reference evidence="2" key="1">
    <citation type="submission" date="2021-12" db="EMBL/GenBank/DDBJ databases">
        <authorList>
            <person name="King R."/>
        </authorList>
    </citation>
    <scope>NUCLEOTIDE SEQUENCE</scope>
</reference>
<organism evidence="2 3">
    <name type="scientific">Chrysodeixis includens</name>
    <name type="common">Soybean looper</name>
    <name type="synonym">Pseudoplusia includens</name>
    <dbReference type="NCBI Taxonomy" id="689277"/>
    <lineage>
        <taxon>Eukaryota</taxon>
        <taxon>Metazoa</taxon>
        <taxon>Ecdysozoa</taxon>
        <taxon>Arthropoda</taxon>
        <taxon>Hexapoda</taxon>
        <taxon>Insecta</taxon>
        <taxon>Pterygota</taxon>
        <taxon>Neoptera</taxon>
        <taxon>Endopterygota</taxon>
        <taxon>Lepidoptera</taxon>
        <taxon>Glossata</taxon>
        <taxon>Ditrysia</taxon>
        <taxon>Noctuoidea</taxon>
        <taxon>Noctuidae</taxon>
        <taxon>Plusiinae</taxon>
        <taxon>Chrysodeixis</taxon>
    </lineage>
</organism>
<feature type="region of interest" description="Disordered" evidence="1">
    <location>
        <begin position="97"/>
        <end position="131"/>
    </location>
</feature>
<evidence type="ECO:0000313" key="3">
    <source>
        <dbReference type="Proteomes" id="UP001154114"/>
    </source>
</evidence>
<sequence>MAGSAFHATSVGKTSTACGGIDVGRRGGAHTCGALFRRRRANAGVSRPAAAADQYPRCAVARRSTSESQLYTRSPFDRCAPMSVTQTERNDVEMRLAESGARRARVSSALRPTPSTPASTTPDCPARAPGY</sequence>
<dbReference type="EMBL" id="LR824007">
    <property type="protein sequence ID" value="CAD0196136.1"/>
    <property type="molecule type" value="Genomic_DNA"/>
</dbReference>
<evidence type="ECO:0000313" key="2">
    <source>
        <dbReference type="EMBL" id="CAD0196136.1"/>
    </source>
</evidence>
<dbReference type="OrthoDB" id="7050466at2759"/>
<accession>A0A9N8KQF2</accession>
<proteinExistence type="predicted"/>
<dbReference type="AlphaFoldDB" id="A0A9N8KQF2"/>
<feature type="compositionally biased region" description="Low complexity" evidence="1">
    <location>
        <begin position="107"/>
        <end position="122"/>
    </location>
</feature>
<keyword evidence="3" id="KW-1185">Reference proteome</keyword>
<protein>
    <submittedName>
        <fullName evidence="2">Uncharacterized protein</fullName>
    </submittedName>
</protein>
<feature type="region of interest" description="Disordered" evidence="1">
    <location>
        <begin position="1"/>
        <end position="20"/>
    </location>
</feature>
<evidence type="ECO:0000256" key="1">
    <source>
        <dbReference type="SAM" id="MobiDB-lite"/>
    </source>
</evidence>